<comment type="subcellular location">
    <subcellularLocation>
        <location evidence="1 11">Cell outer membrane</location>
        <topology evidence="1 11">Multi-pass membrane protein</topology>
    </subcellularLocation>
</comment>
<dbReference type="Proteomes" id="UP001139353">
    <property type="component" value="Unassembled WGS sequence"/>
</dbReference>
<dbReference type="Pfam" id="PF07715">
    <property type="entry name" value="Plug"/>
    <property type="match status" value="1"/>
</dbReference>
<keyword evidence="3 11" id="KW-1134">Transmembrane beta strand</keyword>
<keyword evidence="10 11" id="KW-0998">Cell outer membrane</keyword>
<evidence type="ECO:0000256" key="11">
    <source>
        <dbReference type="PROSITE-ProRule" id="PRU01360"/>
    </source>
</evidence>
<dbReference type="PANTHER" id="PTHR32552:SF81">
    <property type="entry name" value="TONB-DEPENDENT OUTER MEMBRANE RECEPTOR"/>
    <property type="match status" value="1"/>
</dbReference>
<keyword evidence="9 11" id="KW-0472">Membrane</keyword>
<dbReference type="Gene3D" id="2.40.170.20">
    <property type="entry name" value="TonB-dependent receptor, beta-barrel domain"/>
    <property type="match status" value="1"/>
</dbReference>
<evidence type="ECO:0000256" key="12">
    <source>
        <dbReference type="RuleBase" id="RU003357"/>
    </source>
</evidence>
<keyword evidence="2 11" id="KW-0813">Transport</keyword>
<evidence type="ECO:0000256" key="13">
    <source>
        <dbReference type="SAM" id="MobiDB-lite"/>
    </source>
</evidence>
<dbReference type="PANTHER" id="PTHR32552">
    <property type="entry name" value="FERRICHROME IRON RECEPTOR-RELATED"/>
    <property type="match status" value="1"/>
</dbReference>
<dbReference type="InterPro" id="IPR036942">
    <property type="entry name" value="Beta-barrel_TonB_sf"/>
</dbReference>
<evidence type="ECO:0000256" key="8">
    <source>
        <dbReference type="ARBA" id="ARBA00023077"/>
    </source>
</evidence>
<evidence type="ECO:0000259" key="15">
    <source>
        <dbReference type="Pfam" id="PF00593"/>
    </source>
</evidence>
<evidence type="ECO:0000313" key="18">
    <source>
        <dbReference type="Proteomes" id="UP001139353"/>
    </source>
</evidence>
<dbReference type="SUPFAM" id="SSF56935">
    <property type="entry name" value="Porins"/>
    <property type="match status" value="1"/>
</dbReference>
<feature type="compositionally biased region" description="Low complexity" evidence="13">
    <location>
        <begin position="285"/>
        <end position="296"/>
    </location>
</feature>
<dbReference type="EMBL" id="JAJLJH010000004">
    <property type="protein sequence ID" value="MCK9687403.1"/>
    <property type="molecule type" value="Genomic_DNA"/>
</dbReference>
<dbReference type="GO" id="GO:0009279">
    <property type="term" value="C:cell outer membrane"/>
    <property type="evidence" value="ECO:0007669"/>
    <property type="project" value="UniProtKB-SubCell"/>
</dbReference>
<keyword evidence="17" id="KW-0675">Receptor</keyword>
<feature type="domain" description="TonB-dependent receptor plug" evidence="16">
    <location>
        <begin position="76"/>
        <end position="183"/>
    </location>
</feature>
<feature type="chain" id="PRO_5040764992" evidence="14">
    <location>
        <begin position="39"/>
        <end position="880"/>
    </location>
</feature>
<dbReference type="PROSITE" id="PS52016">
    <property type="entry name" value="TONB_DEPENDENT_REC_3"/>
    <property type="match status" value="1"/>
</dbReference>
<feature type="region of interest" description="Disordered" evidence="13">
    <location>
        <begin position="279"/>
        <end position="304"/>
    </location>
</feature>
<keyword evidence="18" id="KW-1185">Reference proteome</keyword>
<dbReference type="InterPro" id="IPR039426">
    <property type="entry name" value="TonB-dep_rcpt-like"/>
</dbReference>
<keyword evidence="5 11" id="KW-0812">Transmembrane</keyword>
<protein>
    <submittedName>
        <fullName evidence="17">TonB-dependent receptor</fullName>
    </submittedName>
</protein>
<keyword evidence="8 12" id="KW-0798">TonB box</keyword>
<feature type="signal peptide" evidence="14">
    <location>
        <begin position="1"/>
        <end position="38"/>
    </location>
</feature>
<evidence type="ECO:0000256" key="10">
    <source>
        <dbReference type="ARBA" id="ARBA00023237"/>
    </source>
</evidence>
<feature type="domain" description="TonB-dependent receptor-like beta-barrel" evidence="15">
    <location>
        <begin position="303"/>
        <end position="850"/>
    </location>
</feature>
<dbReference type="InterPro" id="IPR012910">
    <property type="entry name" value="Plug_dom"/>
</dbReference>
<dbReference type="Pfam" id="PF00593">
    <property type="entry name" value="TonB_dep_Rec_b-barrel"/>
    <property type="match status" value="1"/>
</dbReference>
<keyword evidence="4" id="KW-0410">Iron transport</keyword>
<gene>
    <name evidence="17" type="ORF">LPC04_16990</name>
</gene>
<name>A0A9X1YMC3_9BURK</name>
<evidence type="ECO:0000313" key="17">
    <source>
        <dbReference type="EMBL" id="MCK9687403.1"/>
    </source>
</evidence>
<dbReference type="RefSeq" id="WP_275683441.1">
    <property type="nucleotide sequence ID" value="NZ_JAJLJH010000004.1"/>
</dbReference>
<evidence type="ECO:0000256" key="4">
    <source>
        <dbReference type="ARBA" id="ARBA00022496"/>
    </source>
</evidence>
<evidence type="ECO:0000256" key="14">
    <source>
        <dbReference type="SAM" id="SignalP"/>
    </source>
</evidence>
<sequence>MSRSFLRLQQQEHAKTRFTIAPVAAAIIALTMTGASNAQSAAAAAAAPAASSAEAANEAPALDAVTVHSRNRIERLQDVPISVSVTTGAELARLDAYGVDAIAKRAANVSWNQGNQRTSSLSIRGIGKIGQTEAQDPSVGVIVDGVSYAYNALTSSFDFVDVDTVEVARGPQGTLQGKNASVGSITINYKRPSFTPTADYTLAFEKNNGVLGVAAIGGPVIDNLLAWRGTFSVDRQQGPRANAYNRDQTYTNTDRVSGRVQLLLTPSDDFSARLEGDVQPRAGETTNGNTINTPTPAKYADGAANPLTTDASTRLARSWFANNTGYSLASWYGAINNDAQHALVTGSNGASTELDWKLASGHTLTSITAWRSYHFDAVNDEGTPFDVYRNSGGFWNDYHQASQELRISSPTGGFVDYQAGLYFIKVNISATYNRSWGNDAGAWFASNSQYSTLAATPAGQLLMEDSLANASTAYNSPAGKQTIENKSGAAFAQANWHLTSDFTLTTGARLTHENRTNVSSSYVINPGDGVDLANFSTGTTAQRDAAAAKYFGPGRTYASLTTAELAQVSAAQAIRKANFGVLFPSTAAKPYRANQPAFVLSPSLKLTPDITTYASYQHGEKAGIAQLVNGISTPAAAEKTNSFELGLKSALLDKTLILNADIFDTLIHNYQQAVQVVDQYTTALNQAAGSNVVAYTSATGNAPKVGVSGLEVDGVYAGIPRTTLRFSGAYNRAVYKDFPNSAQPVENGDLTAASTVTGFVHPAEPYRSVNGKTLAGAPRFTFNVGADYAQPVSADKDAHVSANLAYSTSYNTDVALSKYAVVGAQALVDLAVGAGKHDKSFDVSVIVKNLFNNETPQARTWNSVTPANPRTWGIQFTGRL</sequence>
<comment type="caution">
    <text evidence="17">The sequence shown here is derived from an EMBL/GenBank/DDBJ whole genome shotgun (WGS) entry which is preliminary data.</text>
</comment>
<dbReference type="GO" id="GO:0006826">
    <property type="term" value="P:iron ion transport"/>
    <property type="evidence" value="ECO:0007669"/>
    <property type="project" value="UniProtKB-KW"/>
</dbReference>
<evidence type="ECO:0000259" key="16">
    <source>
        <dbReference type="Pfam" id="PF07715"/>
    </source>
</evidence>
<evidence type="ECO:0000256" key="9">
    <source>
        <dbReference type="ARBA" id="ARBA00023136"/>
    </source>
</evidence>
<dbReference type="InterPro" id="IPR000531">
    <property type="entry name" value="Beta-barrel_TonB"/>
</dbReference>
<evidence type="ECO:0000256" key="6">
    <source>
        <dbReference type="ARBA" id="ARBA00023004"/>
    </source>
</evidence>
<comment type="similarity">
    <text evidence="11 12">Belongs to the TonB-dependent receptor family.</text>
</comment>
<evidence type="ECO:0000256" key="5">
    <source>
        <dbReference type="ARBA" id="ARBA00022692"/>
    </source>
</evidence>
<organism evidence="17 18">
    <name type="scientific">Scleromatobacter humisilvae</name>
    <dbReference type="NCBI Taxonomy" id="2897159"/>
    <lineage>
        <taxon>Bacteria</taxon>
        <taxon>Pseudomonadati</taxon>
        <taxon>Pseudomonadota</taxon>
        <taxon>Betaproteobacteria</taxon>
        <taxon>Burkholderiales</taxon>
        <taxon>Sphaerotilaceae</taxon>
        <taxon>Scleromatobacter</taxon>
    </lineage>
</organism>
<evidence type="ECO:0000256" key="3">
    <source>
        <dbReference type="ARBA" id="ARBA00022452"/>
    </source>
</evidence>
<keyword evidence="6" id="KW-0408">Iron</keyword>
<evidence type="ECO:0000256" key="7">
    <source>
        <dbReference type="ARBA" id="ARBA00023065"/>
    </source>
</evidence>
<dbReference type="AlphaFoldDB" id="A0A9X1YMC3"/>
<evidence type="ECO:0000256" key="1">
    <source>
        <dbReference type="ARBA" id="ARBA00004571"/>
    </source>
</evidence>
<reference evidence="17" key="1">
    <citation type="submission" date="2021-11" db="EMBL/GenBank/DDBJ databases">
        <title>BS-T2-15 a new species belonging to the Comamonadaceae family isolated from the soil of a French oak forest.</title>
        <authorList>
            <person name="Mieszkin S."/>
            <person name="Alain K."/>
        </authorList>
    </citation>
    <scope>NUCLEOTIDE SEQUENCE</scope>
    <source>
        <strain evidence="17">BS-T2-15</strain>
    </source>
</reference>
<accession>A0A9X1YMC3</accession>
<keyword evidence="14" id="KW-0732">Signal</keyword>
<keyword evidence="7" id="KW-0406">Ion transport</keyword>
<proteinExistence type="inferred from homology"/>
<evidence type="ECO:0000256" key="2">
    <source>
        <dbReference type="ARBA" id="ARBA00022448"/>
    </source>
</evidence>